<dbReference type="Pfam" id="PF04290">
    <property type="entry name" value="DctQ"/>
    <property type="match status" value="1"/>
</dbReference>
<feature type="transmembrane region" description="Helical" evidence="7">
    <location>
        <begin position="49"/>
        <end position="71"/>
    </location>
</feature>
<keyword evidence="6 7" id="KW-0472">Membrane</keyword>
<comment type="similarity">
    <text evidence="7">Belongs to the TRAP transporter small permease family.</text>
</comment>
<feature type="transmembrane region" description="Helical" evidence="7">
    <location>
        <begin position="233"/>
        <end position="266"/>
    </location>
</feature>
<proteinExistence type="inferred from homology"/>
<evidence type="ECO:0000256" key="2">
    <source>
        <dbReference type="ARBA" id="ARBA00022448"/>
    </source>
</evidence>
<evidence type="ECO:0000259" key="8">
    <source>
        <dbReference type="Pfam" id="PF04290"/>
    </source>
</evidence>
<evidence type="ECO:0000256" key="7">
    <source>
        <dbReference type="RuleBase" id="RU369079"/>
    </source>
</evidence>
<reference evidence="9 10" key="1">
    <citation type="submission" date="2015-04" db="EMBL/GenBank/DDBJ databases">
        <title>The draft genome sequence of Roseovarius sp.R12b.</title>
        <authorList>
            <person name="Li G."/>
            <person name="Lai Q."/>
            <person name="Shao Z."/>
            <person name="Yan P."/>
        </authorList>
    </citation>
    <scope>NUCLEOTIDE SEQUENCE [LARGE SCALE GENOMIC DNA]</scope>
    <source>
        <strain evidence="9 10">R12B</strain>
    </source>
</reference>
<comment type="function">
    <text evidence="7">Part of the tripartite ATP-independent periplasmic (TRAP) transport system.</text>
</comment>
<keyword evidence="10" id="KW-1185">Reference proteome</keyword>
<dbReference type="InterPro" id="IPR055348">
    <property type="entry name" value="DctQ"/>
</dbReference>
<name>A0A0T5NUU3_9RHOB</name>
<dbReference type="AlphaFoldDB" id="A0A0T5NUU3"/>
<feature type="transmembrane region" description="Helical" evidence="7">
    <location>
        <begin position="278"/>
        <end position="300"/>
    </location>
</feature>
<evidence type="ECO:0000313" key="9">
    <source>
        <dbReference type="EMBL" id="KRS12712.1"/>
    </source>
</evidence>
<comment type="caution">
    <text evidence="7">Lacks conserved residue(s) required for the propagation of feature annotation.</text>
</comment>
<dbReference type="GO" id="GO:0022857">
    <property type="term" value="F:transmembrane transporter activity"/>
    <property type="evidence" value="ECO:0007669"/>
    <property type="project" value="UniProtKB-UniRule"/>
</dbReference>
<keyword evidence="5 7" id="KW-1133">Transmembrane helix</keyword>
<feature type="transmembrane region" description="Helical" evidence="7">
    <location>
        <begin position="92"/>
        <end position="114"/>
    </location>
</feature>
<comment type="subcellular location">
    <subcellularLocation>
        <location evidence="7">Cell inner membrane</location>
        <topology evidence="7">Multi-pass membrane protein</topology>
    </subcellularLocation>
    <subcellularLocation>
        <location evidence="1">Cell membrane</location>
        <topology evidence="1">Multi-pass membrane protein</topology>
    </subcellularLocation>
</comment>
<feature type="transmembrane region" description="Helical" evidence="7">
    <location>
        <begin position="195"/>
        <end position="212"/>
    </location>
</feature>
<evidence type="ECO:0000256" key="6">
    <source>
        <dbReference type="ARBA" id="ARBA00023136"/>
    </source>
</evidence>
<dbReference type="GO" id="GO:0005886">
    <property type="term" value="C:plasma membrane"/>
    <property type="evidence" value="ECO:0007669"/>
    <property type="project" value="UniProtKB-SubCell"/>
</dbReference>
<protein>
    <recommendedName>
        <fullName evidence="7">TRAP transporter small permease protein</fullName>
    </recommendedName>
</protein>
<evidence type="ECO:0000256" key="4">
    <source>
        <dbReference type="ARBA" id="ARBA00022692"/>
    </source>
</evidence>
<dbReference type="STRING" id="1641875.XM53_08975"/>
<dbReference type="OrthoDB" id="9794346at2"/>
<comment type="caution">
    <text evidence="9">The sequence shown here is derived from an EMBL/GenBank/DDBJ whole genome shotgun (WGS) entry which is preliminary data.</text>
</comment>
<dbReference type="PATRIC" id="fig|1641875.4.peg.4204"/>
<feature type="transmembrane region" description="Helical" evidence="7">
    <location>
        <begin position="16"/>
        <end position="37"/>
    </location>
</feature>
<evidence type="ECO:0000256" key="3">
    <source>
        <dbReference type="ARBA" id="ARBA00022475"/>
    </source>
</evidence>
<gene>
    <name evidence="9" type="ORF">XM53_08975</name>
</gene>
<dbReference type="EMBL" id="LAXJ01000008">
    <property type="protein sequence ID" value="KRS12712.1"/>
    <property type="molecule type" value="Genomic_DNA"/>
</dbReference>
<keyword evidence="2 7" id="KW-0813">Transport</keyword>
<feature type="transmembrane region" description="Helical" evidence="7">
    <location>
        <begin position="163"/>
        <end position="183"/>
    </location>
</feature>
<keyword evidence="4 7" id="KW-0812">Transmembrane</keyword>
<keyword evidence="3" id="KW-1003">Cell membrane</keyword>
<keyword evidence="7" id="KW-0997">Cell inner membrane</keyword>
<sequence>MNNAAMGAPAIVPRTFGWVVLSATAAFLLNAILRFWFGLPGAGAILSGGGALAALQIGIYALFAVVAIYGVMRSRDISLRTDAARVSAINTFLVRAAFWVVLLVGLGDAIVSFLRVNGQLEAVVGSDLAGSLGRAEYRGLYFHTPLVILGILIAAVTRSLGFIWLALLVVVAELLIVFSRFVFSYEQAFMADLVRFWYGALFLFASAYTLYEEGHVRVDLFYASMRREAKGRVNAWGSVLLGLSLCWTILIVGFGSSSSIIVGPILVFEVTQSGFGMYVKYFMAGFLGVFAVTMMLQFVAQFFEAIADKRGESGARETHADMM</sequence>
<evidence type="ECO:0000313" key="10">
    <source>
        <dbReference type="Proteomes" id="UP000051295"/>
    </source>
</evidence>
<organism evidence="9 10">
    <name type="scientific">Roseovarius atlanticus</name>
    <dbReference type="NCBI Taxonomy" id="1641875"/>
    <lineage>
        <taxon>Bacteria</taxon>
        <taxon>Pseudomonadati</taxon>
        <taxon>Pseudomonadota</taxon>
        <taxon>Alphaproteobacteria</taxon>
        <taxon>Rhodobacterales</taxon>
        <taxon>Roseobacteraceae</taxon>
        <taxon>Roseovarius</taxon>
    </lineage>
</organism>
<evidence type="ECO:0000256" key="5">
    <source>
        <dbReference type="ARBA" id="ARBA00022989"/>
    </source>
</evidence>
<evidence type="ECO:0000256" key="1">
    <source>
        <dbReference type="ARBA" id="ARBA00004651"/>
    </source>
</evidence>
<feature type="transmembrane region" description="Helical" evidence="7">
    <location>
        <begin position="140"/>
        <end position="156"/>
    </location>
</feature>
<comment type="subunit">
    <text evidence="7">The complex comprises the extracytoplasmic solute receptor protein and the two transmembrane proteins.</text>
</comment>
<accession>A0A0T5NUU3</accession>
<feature type="domain" description="Tripartite ATP-independent periplasmic transporters DctQ component" evidence="8">
    <location>
        <begin position="175"/>
        <end position="306"/>
    </location>
</feature>
<dbReference type="Proteomes" id="UP000051295">
    <property type="component" value="Unassembled WGS sequence"/>
</dbReference>